<comment type="caution">
    <text evidence="1">The sequence shown here is derived from an EMBL/GenBank/DDBJ whole genome shotgun (WGS) entry which is preliminary data.</text>
</comment>
<evidence type="ECO:0000313" key="2">
    <source>
        <dbReference type="Proteomes" id="UP000006247"/>
    </source>
</evidence>
<organism evidence="1 2">
    <name type="scientific">Corynebacterium matruchotii ATCC 33806</name>
    <dbReference type="NCBI Taxonomy" id="566549"/>
    <lineage>
        <taxon>Bacteria</taxon>
        <taxon>Bacillati</taxon>
        <taxon>Actinomycetota</taxon>
        <taxon>Actinomycetes</taxon>
        <taxon>Mycobacteriales</taxon>
        <taxon>Corynebacteriaceae</taxon>
        <taxon>Corynebacterium</taxon>
    </lineage>
</organism>
<name>C0E3J2_9CORY</name>
<evidence type="ECO:0000313" key="1">
    <source>
        <dbReference type="EMBL" id="EEG26735.1"/>
    </source>
</evidence>
<protein>
    <submittedName>
        <fullName evidence="1">Uncharacterized protein</fullName>
    </submittedName>
</protein>
<dbReference type="EMBL" id="ACEB01000022">
    <property type="protein sequence ID" value="EEG26735.1"/>
    <property type="molecule type" value="Genomic_DNA"/>
</dbReference>
<dbReference type="HOGENOM" id="CLU_2342029_0_0_11"/>
<reference evidence="1 2" key="1">
    <citation type="submission" date="2009-01" db="EMBL/GenBank/DDBJ databases">
        <authorList>
            <person name="Fulton L."/>
            <person name="Clifton S."/>
            <person name="Chinwalla A.T."/>
            <person name="Mitreva M."/>
            <person name="Sodergren E."/>
            <person name="Weinstock G."/>
            <person name="Clifton S."/>
            <person name="Dooling D.J."/>
            <person name="Fulton B."/>
            <person name="Minx P."/>
            <person name="Pepin K.H."/>
            <person name="Johnson M."/>
            <person name="Bhonagiri V."/>
            <person name="Nash W.E."/>
            <person name="Mardis E.R."/>
            <person name="Wilson R.K."/>
        </authorList>
    </citation>
    <scope>NUCLEOTIDE SEQUENCE [LARGE SCALE GENOMIC DNA]</scope>
    <source>
        <strain evidence="1 2">ATCC 33806</strain>
    </source>
</reference>
<dbReference type="Proteomes" id="UP000006247">
    <property type="component" value="Unassembled WGS sequence"/>
</dbReference>
<sequence length="97" mass="10669">MTMNFKLKIFVYLGDSLPTPEAILLVRQVFSQSPVFAGITPDISPASLHRLCITFTFPAETTGQADNKADEFVQSLLECTSAITNEIREGSNILLYA</sequence>
<gene>
    <name evidence="1" type="ORF">CORMATOL_01556</name>
</gene>
<dbReference type="AlphaFoldDB" id="C0E3J2"/>
<proteinExistence type="predicted"/>
<accession>C0E3J2</accession>